<protein>
    <recommendedName>
        <fullName evidence="6">Ketoreductase domain-containing protein</fullName>
    </recommendedName>
</protein>
<reference evidence="8" key="1">
    <citation type="journal article" date="2023" name="Commun. Biol.">
        <title>Genome analysis of Parmales, the sister group of diatoms, reveals the evolutionary specialization of diatoms from phago-mixotrophs to photoautotrophs.</title>
        <authorList>
            <person name="Ban H."/>
            <person name="Sato S."/>
            <person name="Yoshikawa S."/>
            <person name="Yamada K."/>
            <person name="Nakamura Y."/>
            <person name="Ichinomiya M."/>
            <person name="Sato N."/>
            <person name="Blanc-Mathieu R."/>
            <person name="Endo H."/>
            <person name="Kuwata A."/>
            <person name="Ogata H."/>
        </authorList>
    </citation>
    <scope>NUCLEOTIDE SEQUENCE [LARGE SCALE GENOMIC DNA]</scope>
</reference>
<dbReference type="Pfam" id="PF00106">
    <property type="entry name" value="adh_short"/>
    <property type="match status" value="1"/>
</dbReference>
<dbReference type="Proteomes" id="UP001165065">
    <property type="component" value="Unassembled WGS sequence"/>
</dbReference>
<comment type="caution">
    <text evidence="7">The sequence shown here is derived from an EMBL/GenBank/DDBJ whole genome shotgun (WGS) entry which is preliminary data.</text>
</comment>
<feature type="domain" description="Ketoreductase" evidence="6">
    <location>
        <begin position="4"/>
        <end position="210"/>
    </location>
</feature>
<evidence type="ECO:0000313" key="7">
    <source>
        <dbReference type="EMBL" id="GMI25347.1"/>
    </source>
</evidence>
<dbReference type="PANTHER" id="PTHR43490:SF99">
    <property type="entry name" value="SHORT-CHAIN DEHYDROGENASE_REDUCTASE"/>
    <property type="match status" value="1"/>
</dbReference>
<evidence type="ECO:0000256" key="3">
    <source>
        <dbReference type="ARBA" id="ARBA00023002"/>
    </source>
</evidence>
<dbReference type="PANTHER" id="PTHR43490">
    <property type="entry name" value="(+)-NEOMENTHOL DEHYDROGENASE"/>
    <property type="match status" value="1"/>
</dbReference>
<evidence type="ECO:0000256" key="4">
    <source>
        <dbReference type="RuleBase" id="RU000363"/>
    </source>
</evidence>
<dbReference type="SMART" id="SM00822">
    <property type="entry name" value="PKS_KR"/>
    <property type="match status" value="1"/>
</dbReference>
<dbReference type="OrthoDB" id="1933717at2759"/>
<dbReference type="Gene3D" id="3.40.50.720">
    <property type="entry name" value="NAD(P)-binding Rossmann-like Domain"/>
    <property type="match status" value="1"/>
</dbReference>
<dbReference type="PRINTS" id="PR00080">
    <property type="entry name" value="SDRFAMILY"/>
</dbReference>
<dbReference type="GO" id="GO:0016020">
    <property type="term" value="C:membrane"/>
    <property type="evidence" value="ECO:0007669"/>
    <property type="project" value="TreeGrafter"/>
</dbReference>
<dbReference type="AlphaFoldDB" id="A0A9W7FZZ4"/>
<evidence type="ECO:0000256" key="5">
    <source>
        <dbReference type="SAM" id="MobiDB-lite"/>
    </source>
</evidence>
<dbReference type="EMBL" id="BRYA01000607">
    <property type="protein sequence ID" value="GMI25347.1"/>
    <property type="molecule type" value="Genomic_DNA"/>
</dbReference>
<feature type="region of interest" description="Disordered" evidence="5">
    <location>
        <begin position="256"/>
        <end position="276"/>
    </location>
</feature>
<evidence type="ECO:0000259" key="6">
    <source>
        <dbReference type="SMART" id="SM00822"/>
    </source>
</evidence>
<evidence type="ECO:0000256" key="1">
    <source>
        <dbReference type="ARBA" id="ARBA00006484"/>
    </source>
</evidence>
<accession>A0A9W7FZZ4</accession>
<evidence type="ECO:0000313" key="8">
    <source>
        <dbReference type="Proteomes" id="UP001165065"/>
    </source>
</evidence>
<keyword evidence="3" id="KW-0560">Oxidoreductase</keyword>
<sequence length="276" mass="29184">MAKRAILITGSNDGIGLALTKVLLRDHDCHVIMTSRSSERGAKALAAVKGEFPSADVDLLQLDVCDESSVAAAAEKVKEMGVQLYALVNNAGVGFNANGDVFATNFLGPKVCSEAFIDLIDKEKGRIVNVSSGAASMWLRNQDAATKALFSQKPLTSWEVLSDAVDKNKASASMGGYGLSKAGLTAYTIQQSAAYPNLTCTSLSPGFIDTKMTSGFGARLTPEQGTVSLIKCLFDDVTSGFYYGSDGLRSPLIVARDPGTPEYQGEDNPDASKYNN</sequence>
<gene>
    <name evidence="7" type="ORF">TrCOL_g1380</name>
</gene>
<comment type="similarity">
    <text evidence="1 4">Belongs to the short-chain dehydrogenases/reductases (SDR) family.</text>
</comment>
<name>A0A9W7FZZ4_9STRA</name>
<organism evidence="7 8">
    <name type="scientific">Triparma columacea</name>
    <dbReference type="NCBI Taxonomy" id="722753"/>
    <lineage>
        <taxon>Eukaryota</taxon>
        <taxon>Sar</taxon>
        <taxon>Stramenopiles</taxon>
        <taxon>Ochrophyta</taxon>
        <taxon>Bolidophyceae</taxon>
        <taxon>Parmales</taxon>
        <taxon>Triparmaceae</taxon>
        <taxon>Triparma</taxon>
    </lineage>
</organism>
<dbReference type="SUPFAM" id="SSF51735">
    <property type="entry name" value="NAD(P)-binding Rossmann-fold domains"/>
    <property type="match status" value="1"/>
</dbReference>
<dbReference type="GO" id="GO:0016491">
    <property type="term" value="F:oxidoreductase activity"/>
    <property type="evidence" value="ECO:0007669"/>
    <property type="project" value="UniProtKB-KW"/>
</dbReference>
<dbReference type="InterPro" id="IPR036291">
    <property type="entry name" value="NAD(P)-bd_dom_sf"/>
</dbReference>
<proteinExistence type="inferred from homology"/>
<evidence type="ECO:0000256" key="2">
    <source>
        <dbReference type="ARBA" id="ARBA00022857"/>
    </source>
</evidence>
<keyword evidence="8" id="KW-1185">Reference proteome</keyword>
<keyword evidence="2" id="KW-0521">NADP</keyword>
<dbReference type="InterPro" id="IPR057326">
    <property type="entry name" value="KR_dom"/>
</dbReference>
<dbReference type="InterPro" id="IPR002347">
    <property type="entry name" value="SDR_fam"/>
</dbReference>
<dbReference type="PRINTS" id="PR00081">
    <property type="entry name" value="GDHRDH"/>
</dbReference>